<feature type="transmembrane region" description="Helical" evidence="1">
    <location>
        <begin position="47"/>
        <end position="68"/>
    </location>
</feature>
<dbReference type="AlphaFoldDB" id="A0A127M114"/>
<keyword evidence="1" id="KW-0812">Transmembrane</keyword>
<organism evidence="2 3">
    <name type="scientific">Zhongshania aliphaticivorans</name>
    <dbReference type="NCBI Taxonomy" id="1470434"/>
    <lineage>
        <taxon>Bacteria</taxon>
        <taxon>Pseudomonadati</taxon>
        <taxon>Pseudomonadota</taxon>
        <taxon>Gammaproteobacteria</taxon>
        <taxon>Cellvibrionales</taxon>
        <taxon>Spongiibacteraceae</taxon>
        <taxon>Zhongshania</taxon>
    </lineage>
</organism>
<dbReference type="KEGG" id="zal:AZF00_00790"/>
<name>A0A127M114_9GAMM</name>
<evidence type="ECO:0000313" key="3">
    <source>
        <dbReference type="Proteomes" id="UP000074119"/>
    </source>
</evidence>
<reference evidence="2 3" key="1">
    <citation type="submission" date="2015-12" db="EMBL/GenBank/DDBJ databases">
        <authorList>
            <person name="Shamseldin A."/>
            <person name="Moawad H."/>
            <person name="Abd El-Rahim W.M."/>
            <person name="Sadowsky M.J."/>
        </authorList>
    </citation>
    <scope>NUCLEOTIDE SEQUENCE [LARGE SCALE GENOMIC DNA]</scope>
    <source>
        <strain evidence="2 3">SM2</strain>
    </source>
</reference>
<evidence type="ECO:0000256" key="1">
    <source>
        <dbReference type="SAM" id="Phobius"/>
    </source>
</evidence>
<keyword evidence="1" id="KW-0472">Membrane</keyword>
<accession>A0A127M114</accession>
<evidence type="ECO:0000313" key="2">
    <source>
        <dbReference type="EMBL" id="AMO66923.1"/>
    </source>
</evidence>
<proteinExistence type="predicted"/>
<dbReference type="EMBL" id="CP014544">
    <property type="protein sequence ID" value="AMO66923.1"/>
    <property type="molecule type" value="Genomic_DNA"/>
</dbReference>
<dbReference type="Proteomes" id="UP000074119">
    <property type="component" value="Chromosome"/>
</dbReference>
<protein>
    <submittedName>
        <fullName evidence="2">Uncharacterized protein</fullName>
    </submittedName>
</protein>
<gene>
    <name evidence="2" type="ORF">AZF00_00790</name>
</gene>
<keyword evidence="1" id="KW-1133">Transmembrane helix</keyword>
<sequence>MAKLKAELAFHIIDCICNVISTLLEVLRSDIDIMRYIHELWAILHQLAFAALDWIVGAALVNYLGFFIS</sequence>